<evidence type="ECO:0000256" key="1">
    <source>
        <dbReference type="SAM" id="MobiDB-lite"/>
    </source>
</evidence>
<feature type="region of interest" description="Disordered" evidence="1">
    <location>
        <begin position="1"/>
        <end position="44"/>
    </location>
</feature>
<sequence>MLQYNDDDQNILGDTLIVDDSDDDLDNEEEVKEKEDEDKVEGEETVGLEALEPDDEDNFIIEDNMDDFEYADNA</sequence>
<gene>
    <name evidence="2" type="ORF">UV20_C0001G0204</name>
</gene>
<organism evidence="2 3">
    <name type="scientific">Candidatus Magasanikbacteria bacterium GW2011_GWA2_42_32</name>
    <dbReference type="NCBI Taxonomy" id="1619039"/>
    <lineage>
        <taxon>Bacteria</taxon>
        <taxon>Candidatus Magasanikiibacteriota</taxon>
    </lineage>
</organism>
<accession>A0A0G1A999</accession>
<evidence type="ECO:0000313" key="2">
    <source>
        <dbReference type="EMBL" id="KKS57564.1"/>
    </source>
</evidence>
<name>A0A0G1A999_9BACT</name>
<dbReference type="EMBL" id="LCDO01000001">
    <property type="protein sequence ID" value="KKS57564.1"/>
    <property type="molecule type" value="Genomic_DNA"/>
</dbReference>
<proteinExistence type="predicted"/>
<comment type="caution">
    <text evidence="2">The sequence shown here is derived from an EMBL/GenBank/DDBJ whole genome shotgun (WGS) entry which is preliminary data.</text>
</comment>
<evidence type="ECO:0000313" key="3">
    <source>
        <dbReference type="Proteomes" id="UP000034837"/>
    </source>
</evidence>
<protein>
    <submittedName>
        <fullName evidence="2">Uncharacterized protein</fullName>
    </submittedName>
</protein>
<reference evidence="2 3" key="1">
    <citation type="journal article" date="2015" name="Nature">
        <title>rRNA introns, odd ribosomes, and small enigmatic genomes across a large radiation of phyla.</title>
        <authorList>
            <person name="Brown C.T."/>
            <person name="Hug L.A."/>
            <person name="Thomas B.C."/>
            <person name="Sharon I."/>
            <person name="Castelle C.J."/>
            <person name="Singh A."/>
            <person name="Wilkins M.J."/>
            <person name="Williams K.H."/>
            <person name="Banfield J.F."/>
        </authorList>
    </citation>
    <scope>NUCLEOTIDE SEQUENCE [LARGE SCALE GENOMIC DNA]</scope>
</reference>
<feature type="compositionally biased region" description="Acidic residues" evidence="1">
    <location>
        <begin position="17"/>
        <end position="44"/>
    </location>
</feature>
<dbReference type="Proteomes" id="UP000034837">
    <property type="component" value="Unassembled WGS sequence"/>
</dbReference>
<dbReference type="AlphaFoldDB" id="A0A0G1A999"/>